<dbReference type="GO" id="GO:0006313">
    <property type="term" value="P:DNA transposition"/>
    <property type="evidence" value="ECO:0007669"/>
    <property type="project" value="InterPro"/>
</dbReference>
<name>A0A7J3T973_9ARCH</name>
<comment type="caution">
    <text evidence="2">The sequence shown here is derived from an EMBL/GenBank/DDBJ whole genome shotgun (WGS) entry which is preliminary data.</text>
</comment>
<dbReference type="EMBL" id="DRTM01000101">
    <property type="protein sequence ID" value="HHE75766.1"/>
    <property type="molecule type" value="Genomic_DNA"/>
</dbReference>
<organism evidence="2">
    <name type="scientific">Candidatus Aciduliprofundum boonei</name>
    <dbReference type="NCBI Taxonomy" id="379547"/>
    <lineage>
        <taxon>Archaea</taxon>
        <taxon>Methanobacteriati</taxon>
        <taxon>Thermoplasmatota</taxon>
        <taxon>DHVE2 group</taxon>
        <taxon>Candidatus Aciduliprofundum</taxon>
    </lineage>
</organism>
<dbReference type="InterPro" id="IPR053172">
    <property type="entry name" value="Tn903_transposase"/>
</dbReference>
<sequence length="114" mass="13427">MLRILQHFKEMFKTLRNEIKTVDIIAEHGIRSLIKVRKNSTSLSKDAPARRKAVIEQRDKDWTKKSPYTKRWLVESIFSSLKRLFGESLSSRKFSYALRELSIIASLFNIFHSL</sequence>
<reference evidence="2" key="1">
    <citation type="journal article" date="2020" name="mSystems">
        <title>Genome- and Community-Level Interaction Insights into Carbon Utilization and Element Cycling Functions of Hydrothermarchaeota in Hydrothermal Sediment.</title>
        <authorList>
            <person name="Zhou Z."/>
            <person name="Liu Y."/>
            <person name="Xu W."/>
            <person name="Pan J."/>
            <person name="Luo Z.H."/>
            <person name="Li M."/>
        </authorList>
    </citation>
    <scope>NUCLEOTIDE SEQUENCE [LARGE SCALE GENOMIC DNA]</scope>
    <source>
        <strain evidence="2">HyVt-85</strain>
    </source>
</reference>
<dbReference type="AlphaFoldDB" id="A0A7J3T973"/>
<dbReference type="Proteomes" id="UP000886130">
    <property type="component" value="Unassembled WGS sequence"/>
</dbReference>
<dbReference type="PANTHER" id="PTHR34631">
    <property type="match status" value="1"/>
</dbReference>
<dbReference type="PANTHER" id="PTHR34631:SF3">
    <property type="entry name" value="ISSOD12 TRANSPOSASE TNPA_ISSOD12"/>
    <property type="match status" value="1"/>
</dbReference>
<protein>
    <recommendedName>
        <fullName evidence="1">Transposase IS4-like domain-containing protein</fullName>
    </recommendedName>
</protein>
<proteinExistence type="predicted"/>
<feature type="domain" description="Transposase IS4-like" evidence="1">
    <location>
        <begin position="23"/>
        <end position="109"/>
    </location>
</feature>
<dbReference type="GO" id="GO:0004803">
    <property type="term" value="F:transposase activity"/>
    <property type="evidence" value="ECO:0007669"/>
    <property type="project" value="InterPro"/>
</dbReference>
<evidence type="ECO:0000259" key="1">
    <source>
        <dbReference type="Pfam" id="PF01609"/>
    </source>
</evidence>
<evidence type="ECO:0000313" key="2">
    <source>
        <dbReference type="EMBL" id="HHE75766.1"/>
    </source>
</evidence>
<accession>A0A7J3T973</accession>
<dbReference type="GO" id="GO:0003677">
    <property type="term" value="F:DNA binding"/>
    <property type="evidence" value="ECO:0007669"/>
    <property type="project" value="InterPro"/>
</dbReference>
<gene>
    <name evidence="2" type="ORF">ENL31_01390</name>
</gene>
<dbReference type="InterPro" id="IPR002559">
    <property type="entry name" value="Transposase_11"/>
</dbReference>
<dbReference type="Pfam" id="PF01609">
    <property type="entry name" value="DDE_Tnp_1"/>
    <property type="match status" value="1"/>
</dbReference>